<keyword evidence="7 9" id="KW-0472">Membrane</keyword>
<evidence type="ECO:0000256" key="7">
    <source>
        <dbReference type="ARBA" id="ARBA00023136"/>
    </source>
</evidence>
<dbReference type="PANTHER" id="PTHR13572:SF4">
    <property type="entry name" value="RE57134P"/>
    <property type="match status" value="1"/>
</dbReference>
<keyword evidence="4" id="KW-0735">Signal-anchor</keyword>
<feature type="chain" id="PRO_5046762382" evidence="10">
    <location>
        <begin position="30"/>
        <end position="842"/>
    </location>
</feature>
<dbReference type="EMBL" id="CP118615">
    <property type="protein sequence ID" value="WDZ87050.1"/>
    <property type="molecule type" value="Genomic_DNA"/>
</dbReference>
<keyword evidence="6" id="KW-0333">Golgi apparatus</keyword>
<feature type="transmembrane region" description="Helical" evidence="9">
    <location>
        <begin position="792"/>
        <end position="816"/>
    </location>
</feature>
<dbReference type="Pfam" id="PF16317">
    <property type="entry name" value="Glyco_hydro_99"/>
    <property type="match status" value="1"/>
</dbReference>
<evidence type="ECO:0000256" key="1">
    <source>
        <dbReference type="ARBA" id="ARBA00004323"/>
    </source>
</evidence>
<feature type="compositionally biased region" description="Low complexity" evidence="8">
    <location>
        <begin position="396"/>
        <end position="416"/>
    </location>
</feature>
<name>A0ABY7ZVG8_9ACTN</name>
<evidence type="ECO:0000256" key="3">
    <source>
        <dbReference type="ARBA" id="ARBA00022801"/>
    </source>
</evidence>
<dbReference type="RefSeq" id="WP_275033935.1">
    <property type="nucleotide sequence ID" value="NZ_CP118615.1"/>
</dbReference>
<feature type="signal peptide" evidence="10">
    <location>
        <begin position="1"/>
        <end position="29"/>
    </location>
</feature>
<keyword evidence="3" id="KW-0378">Hydrolase</keyword>
<evidence type="ECO:0000256" key="6">
    <source>
        <dbReference type="ARBA" id="ARBA00023034"/>
    </source>
</evidence>
<dbReference type="Proteomes" id="UP001219605">
    <property type="component" value="Chromosome"/>
</dbReference>
<feature type="region of interest" description="Disordered" evidence="8">
    <location>
        <begin position="345"/>
        <end position="378"/>
    </location>
</feature>
<accession>A0ABY7ZVG8</accession>
<evidence type="ECO:0000256" key="10">
    <source>
        <dbReference type="SAM" id="SignalP"/>
    </source>
</evidence>
<dbReference type="InterPro" id="IPR026071">
    <property type="entry name" value="Glyco_Hydrolase_99"/>
</dbReference>
<evidence type="ECO:0000256" key="8">
    <source>
        <dbReference type="SAM" id="MobiDB-lite"/>
    </source>
</evidence>
<sequence>MSTPIHRLLVLPLLVAAGLVALTPGGAAADGARSTRPGVLRMQTVPPLPGVQVRVDGNVARSDAHGRIAVRVRNFLDLESRLVIPEVLVSPDRRAIFDRFRGSPDAGVKRVVEIGLRTVRKVSWSFVERFGAPVPADRITELRLRSSTGEIHHISGAELTQPRWVAESRTQQGPRGLASKQLYFVVDSVVVDGTSVVNRAAQRFVPWEQQAWTIQLLFFKVSFTATDMIFSRQAGDGVLLTRADGRVERLRFADDGTVLVPDLPRGTYEVKPLGGGVSFARPVSISRDQQVMLSVISPLDLGLVILGLLAVAVGLIVAGRPHLARSLVRPARMLLRPGRSLVRPGPAARFRRLPVPRLGRRPDDPPGRPTTPDQTVPVPEQVVAVPEQVVPDQAVAAPEQAAPSVRPAAASGAEPATEPPSEPEPDVPARTTGGRHSAAVAVVALLAVLAPVPAAHRPAHAAVAPPASQSNATESDAAPFKAGRSVVGRAGAPGAVPVLAYYYIWFNPSSWNRAKTDYPRLGRYSSDDTEIMRRHVRMAKAAGIDGFLVSWKQTPQLDARLASLVDISRQEDFKLGIVYQGLDFARNPLPFGTVRADLAHFADRYATEPVFDIFDKPVVVWTGSEKFTAEQIDATVGEARRRLLVLGNAKNVDTVAATQDVLDGQAYYWSSADPLKEKADRKLAAMSEAVKRTDGLWIAPVAPGFDARMIGGRRDVDRRDGDTFRSSFAAAQGSAPDALGVISWNEFSENTHIEPSEQYGERYLDVLADLLGRTVDHDVLMESHATSDAEPWGLPAWAALLATAAAAAVLPLWLVYRRRRARSAVTPPTQRGTAPQVDPMDL</sequence>
<reference evidence="11 12" key="1">
    <citation type="submission" date="2023-02" db="EMBL/GenBank/DDBJ databases">
        <authorList>
            <person name="Mo P."/>
        </authorList>
    </citation>
    <scope>NUCLEOTIDE SEQUENCE [LARGE SCALE GENOMIC DNA]</scope>
    <source>
        <strain evidence="11 12">HUAS 3</strain>
    </source>
</reference>
<keyword evidence="2 9" id="KW-0812">Transmembrane</keyword>
<evidence type="ECO:0000313" key="11">
    <source>
        <dbReference type="EMBL" id="WDZ87050.1"/>
    </source>
</evidence>
<dbReference type="Gene3D" id="3.20.20.80">
    <property type="entry name" value="Glycosidases"/>
    <property type="match status" value="1"/>
</dbReference>
<organism evidence="11 12">
    <name type="scientific">Micromonospora cathayae</name>
    <dbReference type="NCBI Taxonomy" id="3028804"/>
    <lineage>
        <taxon>Bacteria</taxon>
        <taxon>Bacillati</taxon>
        <taxon>Actinomycetota</taxon>
        <taxon>Actinomycetes</taxon>
        <taxon>Micromonosporales</taxon>
        <taxon>Micromonosporaceae</taxon>
        <taxon>Micromonospora</taxon>
    </lineage>
</organism>
<protein>
    <submittedName>
        <fullName evidence="11">Endo-1,3-alpha-glucanase family glycosylhydrolase</fullName>
    </submittedName>
</protein>
<gene>
    <name evidence="11" type="ORF">PVK37_11915</name>
</gene>
<keyword evidence="5 9" id="KW-1133">Transmembrane helix</keyword>
<keyword evidence="10" id="KW-0732">Signal</keyword>
<evidence type="ECO:0000256" key="9">
    <source>
        <dbReference type="SAM" id="Phobius"/>
    </source>
</evidence>
<evidence type="ECO:0000256" key="2">
    <source>
        <dbReference type="ARBA" id="ARBA00022692"/>
    </source>
</evidence>
<feature type="region of interest" description="Disordered" evidence="8">
    <location>
        <begin position="396"/>
        <end position="434"/>
    </location>
</feature>
<evidence type="ECO:0000256" key="5">
    <source>
        <dbReference type="ARBA" id="ARBA00022989"/>
    </source>
</evidence>
<evidence type="ECO:0000313" key="12">
    <source>
        <dbReference type="Proteomes" id="UP001219605"/>
    </source>
</evidence>
<comment type="subcellular location">
    <subcellularLocation>
        <location evidence="1">Golgi apparatus membrane</location>
        <topology evidence="1">Single-pass type II membrane protein</topology>
    </subcellularLocation>
</comment>
<dbReference type="PANTHER" id="PTHR13572">
    <property type="entry name" value="ENDO-ALPHA-1,2-MANNOSIDASE"/>
    <property type="match status" value="1"/>
</dbReference>
<proteinExistence type="predicted"/>
<evidence type="ECO:0000256" key="4">
    <source>
        <dbReference type="ARBA" id="ARBA00022968"/>
    </source>
</evidence>
<keyword evidence="12" id="KW-1185">Reference proteome</keyword>